<evidence type="ECO:0000256" key="2">
    <source>
        <dbReference type="ARBA" id="ARBA00010609"/>
    </source>
</evidence>
<name>A0A833RFH2_9POAL</name>
<dbReference type="InterPro" id="IPR011707">
    <property type="entry name" value="Cu-oxidase-like_N"/>
</dbReference>
<evidence type="ECO:0000259" key="3">
    <source>
        <dbReference type="Pfam" id="PF07732"/>
    </source>
</evidence>
<reference evidence="4" key="1">
    <citation type="submission" date="2020-01" db="EMBL/GenBank/DDBJ databases">
        <title>Genome sequence of Kobresia littledalei, the first chromosome-level genome in the family Cyperaceae.</title>
        <authorList>
            <person name="Qu G."/>
        </authorList>
    </citation>
    <scope>NUCLEOTIDE SEQUENCE</scope>
    <source>
        <strain evidence="4">C.B.Clarke</strain>
        <tissue evidence="4">Leaf</tissue>
    </source>
</reference>
<dbReference type="SUPFAM" id="SSF49503">
    <property type="entry name" value="Cupredoxins"/>
    <property type="match status" value="1"/>
</dbReference>
<dbReference type="GO" id="GO:0005507">
    <property type="term" value="F:copper ion binding"/>
    <property type="evidence" value="ECO:0007669"/>
    <property type="project" value="InterPro"/>
</dbReference>
<proteinExistence type="inferred from homology"/>
<comment type="caution">
    <text evidence="4">The sequence shown here is derived from an EMBL/GenBank/DDBJ whole genome shotgun (WGS) entry which is preliminary data.</text>
</comment>
<dbReference type="Proteomes" id="UP000623129">
    <property type="component" value="Unassembled WGS sequence"/>
</dbReference>
<dbReference type="OrthoDB" id="2121828at2759"/>
<comment type="function">
    <text evidence="1">Lignin degradation and detoxification of lignin-derived products.</text>
</comment>
<protein>
    <submittedName>
        <fullName evidence="4">Laccase-14</fullName>
    </submittedName>
</protein>
<organism evidence="4 5">
    <name type="scientific">Carex littledalei</name>
    <dbReference type="NCBI Taxonomy" id="544730"/>
    <lineage>
        <taxon>Eukaryota</taxon>
        <taxon>Viridiplantae</taxon>
        <taxon>Streptophyta</taxon>
        <taxon>Embryophyta</taxon>
        <taxon>Tracheophyta</taxon>
        <taxon>Spermatophyta</taxon>
        <taxon>Magnoliopsida</taxon>
        <taxon>Liliopsida</taxon>
        <taxon>Poales</taxon>
        <taxon>Cyperaceae</taxon>
        <taxon>Cyperoideae</taxon>
        <taxon>Cariceae</taxon>
        <taxon>Carex</taxon>
        <taxon>Carex subgen. Euthyceras</taxon>
    </lineage>
</organism>
<evidence type="ECO:0000313" key="4">
    <source>
        <dbReference type="EMBL" id="KAF3338206.1"/>
    </source>
</evidence>
<sequence>MLFFLISSEKSTSNWGISSSLRIILTPHGGTVWWHAHSDFNRTTVHGAIVIYPKLKTTYPFAKPDGEFILILGEWWNQDVTQVYETAVLTGGDPASSDANTINRFKKHGTPGFATTRRTS</sequence>
<dbReference type="InterPro" id="IPR045087">
    <property type="entry name" value="Cu-oxidase_fam"/>
</dbReference>
<keyword evidence="5" id="KW-1185">Reference proteome</keyword>
<dbReference type="Gene3D" id="2.60.40.420">
    <property type="entry name" value="Cupredoxins - blue copper proteins"/>
    <property type="match status" value="1"/>
</dbReference>
<dbReference type="PANTHER" id="PTHR11709">
    <property type="entry name" value="MULTI-COPPER OXIDASE"/>
    <property type="match status" value="1"/>
</dbReference>
<gene>
    <name evidence="4" type="ORF">FCM35_KLT17043</name>
</gene>
<dbReference type="EMBL" id="SWLB01000005">
    <property type="protein sequence ID" value="KAF3338206.1"/>
    <property type="molecule type" value="Genomic_DNA"/>
</dbReference>
<dbReference type="PANTHER" id="PTHR11709:SF262">
    <property type="entry name" value="LACCASE-14"/>
    <property type="match status" value="1"/>
</dbReference>
<dbReference type="GO" id="GO:0016491">
    <property type="term" value="F:oxidoreductase activity"/>
    <property type="evidence" value="ECO:0007669"/>
    <property type="project" value="TreeGrafter"/>
</dbReference>
<feature type="domain" description="Plastocyanin-like" evidence="3">
    <location>
        <begin position="22"/>
        <end position="54"/>
    </location>
</feature>
<dbReference type="AlphaFoldDB" id="A0A833RFH2"/>
<comment type="similarity">
    <text evidence="2">Belongs to the multicopper oxidase family.</text>
</comment>
<dbReference type="Pfam" id="PF07732">
    <property type="entry name" value="Cu-oxidase_3"/>
    <property type="match status" value="1"/>
</dbReference>
<evidence type="ECO:0000313" key="5">
    <source>
        <dbReference type="Proteomes" id="UP000623129"/>
    </source>
</evidence>
<evidence type="ECO:0000256" key="1">
    <source>
        <dbReference type="ARBA" id="ARBA00002075"/>
    </source>
</evidence>
<accession>A0A833RFH2</accession>
<dbReference type="InterPro" id="IPR008972">
    <property type="entry name" value="Cupredoxin"/>
</dbReference>